<keyword evidence="2" id="KW-0812">Transmembrane</keyword>
<feature type="transmembrane region" description="Helical" evidence="2">
    <location>
        <begin position="275"/>
        <end position="293"/>
    </location>
</feature>
<keyword evidence="4" id="KW-1185">Reference proteome</keyword>
<name>A0ABQ1FYX0_9GAMM</name>
<keyword evidence="2" id="KW-0472">Membrane</keyword>
<reference evidence="4" key="1">
    <citation type="journal article" date="2019" name="Int. J. Syst. Evol. Microbiol.">
        <title>The Global Catalogue of Microorganisms (GCM) 10K type strain sequencing project: providing services to taxonomists for standard genome sequencing and annotation.</title>
        <authorList>
            <consortium name="The Broad Institute Genomics Platform"/>
            <consortium name="The Broad Institute Genome Sequencing Center for Infectious Disease"/>
            <person name="Wu L."/>
            <person name="Ma J."/>
        </authorList>
    </citation>
    <scope>NUCLEOTIDE SEQUENCE [LARGE SCALE GENOMIC DNA]</scope>
    <source>
        <strain evidence="4">CGMCC 1.12806</strain>
    </source>
</reference>
<dbReference type="EMBL" id="BMFZ01000001">
    <property type="protein sequence ID" value="GGA31930.1"/>
    <property type="molecule type" value="Genomic_DNA"/>
</dbReference>
<feature type="coiled-coil region" evidence="1">
    <location>
        <begin position="39"/>
        <end position="102"/>
    </location>
</feature>
<comment type="caution">
    <text evidence="3">The sequence shown here is derived from an EMBL/GenBank/DDBJ whole genome shotgun (WGS) entry which is preliminary data.</text>
</comment>
<organism evidence="3 4">
    <name type="scientific">Hafnia psychrotolerans</name>
    <dbReference type="NCBI Taxonomy" id="1477018"/>
    <lineage>
        <taxon>Bacteria</taxon>
        <taxon>Pseudomonadati</taxon>
        <taxon>Pseudomonadota</taxon>
        <taxon>Gammaproteobacteria</taxon>
        <taxon>Enterobacterales</taxon>
        <taxon>Hafniaceae</taxon>
        <taxon>Hafnia</taxon>
    </lineage>
</organism>
<gene>
    <name evidence="3" type="ORF">GCM10011328_03310</name>
</gene>
<accession>A0ABQ1FYX0</accession>
<evidence type="ECO:0000256" key="1">
    <source>
        <dbReference type="SAM" id="Coils"/>
    </source>
</evidence>
<keyword evidence="2" id="KW-1133">Transmembrane helix</keyword>
<feature type="transmembrane region" description="Helical" evidence="2">
    <location>
        <begin position="305"/>
        <end position="324"/>
    </location>
</feature>
<dbReference type="Proteomes" id="UP000627464">
    <property type="component" value="Unassembled WGS sequence"/>
</dbReference>
<dbReference type="RefSeq" id="WP_229746333.1">
    <property type="nucleotide sequence ID" value="NZ_BMFZ01000001.1"/>
</dbReference>
<sequence length="328" mass="37304">MDKIFIAREVESALKGVSFIRPDAESSVKAKTKTIYKDSAVTLEKLAMLERQVRSLTNELAVTRSKVSNSNAEDVERMKTEILRLNTRMTELQRQSEIQKKQYADELALIRTRQWTAGNSNSVELDAANDLITYIGSQMAALASTRDALQQRLNQVETDSNCRVREEEDKRHASNRRADGNYALLGQQKELTLEANRKITRLRASLKLEELEGLSAKNETAKLKKQIAELEDENSQLAEESRNNYDDCERLSNALERIAKEFAAYKAKKERFTRWFHAPSAMMSLAAMGFMMYSEAQPGHLLESFTPAVFLGVVVYALSHMIVWSRKV</sequence>
<proteinExistence type="predicted"/>
<evidence type="ECO:0000313" key="3">
    <source>
        <dbReference type="EMBL" id="GGA31930.1"/>
    </source>
</evidence>
<feature type="coiled-coil region" evidence="1">
    <location>
        <begin position="211"/>
        <end position="268"/>
    </location>
</feature>
<evidence type="ECO:0008006" key="5">
    <source>
        <dbReference type="Google" id="ProtNLM"/>
    </source>
</evidence>
<keyword evidence="1" id="KW-0175">Coiled coil</keyword>
<evidence type="ECO:0000256" key="2">
    <source>
        <dbReference type="SAM" id="Phobius"/>
    </source>
</evidence>
<protein>
    <recommendedName>
        <fullName evidence="5">Chromosome partition protein Smc</fullName>
    </recommendedName>
</protein>
<evidence type="ECO:0000313" key="4">
    <source>
        <dbReference type="Proteomes" id="UP000627464"/>
    </source>
</evidence>